<gene>
    <name evidence="1" type="ORF">ENO59_02000</name>
</gene>
<name>A0A7V2F6H1_RHOMR</name>
<comment type="caution">
    <text evidence="1">The sequence shown here is derived from an EMBL/GenBank/DDBJ whole genome shotgun (WGS) entry which is preliminary data.</text>
</comment>
<reference evidence="1" key="1">
    <citation type="journal article" date="2020" name="mSystems">
        <title>Genome- and Community-Level Interaction Insights into Carbon Utilization and Element Cycling Functions of Hydrothermarchaeota in Hydrothermal Sediment.</title>
        <authorList>
            <person name="Zhou Z."/>
            <person name="Liu Y."/>
            <person name="Xu W."/>
            <person name="Pan J."/>
            <person name="Luo Z.H."/>
            <person name="Li M."/>
        </authorList>
    </citation>
    <scope>NUCLEOTIDE SEQUENCE [LARGE SCALE GENOMIC DNA]</scope>
    <source>
        <strain evidence="1">SpSt-143</strain>
    </source>
</reference>
<organism evidence="1">
    <name type="scientific">Rhodothermus marinus</name>
    <name type="common">Rhodothermus obamensis</name>
    <dbReference type="NCBI Taxonomy" id="29549"/>
    <lineage>
        <taxon>Bacteria</taxon>
        <taxon>Pseudomonadati</taxon>
        <taxon>Rhodothermota</taxon>
        <taxon>Rhodothermia</taxon>
        <taxon>Rhodothermales</taxon>
        <taxon>Rhodothermaceae</taxon>
        <taxon>Rhodothermus</taxon>
    </lineage>
</organism>
<dbReference type="EMBL" id="DSGB01000002">
    <property type="protein sequence ID" value="HER95285.1"/>
    <property type="molecule type" value="Genomic_DNA"/>
</dbReference>
<proteinExistence type="predicted"/>
<accession>A0A7V2F6H1</accession>
<evidence type="ECO:0000313" key="1">
    <source>
        <dbReference type="EMBL" id="HER95285.1"/>
    </source>
</evidence>
<protein>
    <submittedName>
        <fullName evidence="1">Uncharacterized protein</fullName>
    </submittedName>
</protein>
<sequence length="273" mass="32261">MRSARTWWLCWGLGWTLSLGLRWAWAQEAELTQLLRRIEAHRQLVWSYHAAWLQQEAARNRFRLPVRPPEPLPLALHVRYPVLAPKAPPASASRTPFALHHYHVVRRYEQAWFQRRFGQDGWAYLGSQGWTPLDTLPTPELRARLQAHFGAPTRTLAETELYQRRPREEYIQFEYWFVLNDSIPLRVLDVNGPFERGIVVASAPRYREQLKQLRAALLDRLITDPRRAAFADYYFQKETDTWYVTGFDGRDFWLRPMRAPRSLQGRPPVISTE</sequence>
<dbReference type="AlphaFoldDB" id="A0A7V2F6H1"/>